<feature type="region of interest" description="Disordered" evidence="1">
    <location>
        <begin position="205"/>
        <end position="241"/>
    </location>
</feature>
<reference evidence="2" key="1">
    <citation type="submission" date="2023-06" db="EMBL/GenBank/DDBJ databases">
        <title>Genome sequence of Methanosarcinaceae archaeon Ag5.</title>
        <authorList>
            <person name="Protasov E."/>
            <person name="Platt K."/>
            <person name="Poehlein A."/>
            <person name="Daniel R."/>
            <person name="Brune A."/>
        </authorList>
    </citation>
    <scope>NUCLEOTIDE SEQUENCE</scope>
    <source>
        <strain evidence="2">Ag5</strain>
    </source>
</reference>
<accession>A0AAE4MI57</accession>
<organism evidence="2 3">
    <name type="scientific">Methanolapillus africanus</name>
    <dbReference type="NCBI Taxonomy" id="3028297"/>
    <lineage>
        <taxon>Archaea</taxon>
        <taxon>Methanobacteriati</taxon>
        <taxon>Methanobacteriota</taxon>
        <taxon>Stenosarchaea group</taxon>
        <taxon>Methanomicrobia</taxon>
        <taxon>Methanosarcinales</taxon>
        <taxon>Methanosarcinaceae</taxon>
        <taxon>Methanolapillus</taxon>
    </lineage>
</organism>
<dbReference type="Proteomes" id="UP001271789">
    <property type="component" value="Unassembled WGS sequence"/>
</dbReference>
<evidence type="ECO:0008006" key="4">
    <source>
        <dbReference type="Google" id="ProtNLM"/>
    </source>
</evidence>
<dbReference type="RefSeq" id="WP_338098685.1">
    <property type="nucleotide sequence ID" value="NZ_JAWDKD010000003.1"/>
</dbReference>
<evidence type="ECO:0000313" key="3">
    <source>
        <dbReference type="Proteomes" id="UP001271789"/>
    </source>
</evidence>
<dbReference type="AlphaFoldDB" id="A0AAE4MI57"/>
<sequence length="241" mass="27307">MAVMEPLEYFVVDSEVPSEALVYHDIIADVMSDLRLASAIGRIRVEVVPKKALFIMAILLRDVEIPIRVSDMSKVETAYEGGKGFVSLSIEREKYMPELTQFLWNTYTPANVNQADRWTILVSTDDPVAEVSKIQNEIIANPSQSLHSNLIEFAIRAVPEGFRVRYHTFENNEFLFVASEDILEKEWLARGEQMVEELKTVKVGSEAAESGQVAKQPGSRESRLTEGKEKRERVNREEEAS</sequence>
<feature type="compositionally biased region" description="Basic and acidic residues" evidence="1">
    <location>
        <begin position="218"/>
        <end position="241"/>
    </location>
</feature>
<protein>
    <recommendedName>
        <fullName evidence="4">Methanogenesis marker 17 protein</fullName>
    </recommendedName>
</protein>
<dbReference type="InterPro" id="IPR016762">
    <property type="entry name" value="Methan_mark_17"/>
</dbReference>
<proteinExistence type="predicted"/>
<dbReference type="NCBIfam" id="TIGR03291">
    <property type="entry name" value="methan_mark_17"/>
    <property type="match status" value="1"/>
</dbReference>
<gene>
    <name evidence="2" type="ORF">MsAg5_01310</name>
</gene>
<dbReference type="EMBL" id="JAWDKD010000003">
    <property type="protein sequence ID" value="MDV0446301.1"/>
    <property type="molecule type" value="Genomic_DNA"/>
</dbReference>
<name>A0AAE4MI57_9EURY</name>
<dbReference type="Pfam" id="PF09886">
    <property type="entry name" value="DUF2113"/>
    <property type="match status" value="1"/>
</dbReference>
<comment type="caution">
    <text evidence="2">The sequence shown here is derived from an EMBL/GenBank/DDBJ whole genome shotgun (WGS) entry which is preliminary data.</text>
</comment>
<keyword evidence="3" id="KW-1185">Reference proteome</keyword>
<evidence type="ECO:0000256" key="1">
    <source>
        <dbReference type="SAM" id="MobiDB-lite"/>
    </source>
</evidence>
<evidence type="ECO:0000313" key="2">
    <source>
        <dbReference type="EMBL" id="MDV0446301.1"/>
    </source>
</evidence>